<dbReference type="InterPro" id="IPR050500">
    <property type="entry name" value="Phos_Acetyltrans/Butyryltrans"/>
</dbReference>
<dbReference type="InterPro" id="IPR002505">
    <property type="entry name" value="PTA_PTB"/>
</dbReference>
<organism evidence="5 6">
    <name type="scientific">candidate division TA06 bacterium SM23_40</name>
    <dbReference type="NCBI Taxonomy" id="1703774"/>
    <lineage>
        <taxon>Bacteria</taxon>
        <taxon>Bacteria division TA06</taxon>
    </lineage>
</organism>
<keyword evidence="2" id="KW-0808">Transferase</keyword>
<sequence length="304" mass="31834">MRTFEELRNRAQTVVGGLGPLRLVLVAPNDADDLEAVDAARRLGLVDPVLVGDREQAEAAAGGLGLDLSTTELVEETDMRSAVRIAVELVCADTRAILMRGRIPVSQMMQVVLEDGSRLRVHGRLLTHVGIFQIEGVPRLILVSDGGMVAAPDLGQKIGIIENAIAVARALGNERPRVALLAAVETVYPTMPVTMEEAVISKMGERGQIKGAWIDGPLSLDVAVSEHAAQQKGVGGDVAGRADILIVSQIEVGNGMYKALVSFAGARAVGLVVGGRYPIVVTSRSDTVGNKIDAIAVACLLAGG</sequence>
<protein>
    <recommendedName>
        <fullName evidence="4">Phosphate acetyl/butaryl transferase domain-containing protein</fullName>
    </recommendedName>
</protein>
<dbReference type="Proteomes" id="UP000051717">
    <property type="component" value="Unassembled WGS sequence"/>
</dbReference>
<name>A0A0S8GH94_UNCT6</name>
<dbReference type="SUPFAM" id="SSF53659">
    <property type="entry name" value="Isocitrate/Isopropylmalate dehydrogenase-like"/>
    <property type="match status" value="1"/>
</dbReference>
<dbReference type="AlphaFoldDB" id="A0A0S8GH94"/>
<comment type="caution">
    <text evidence="5">The sequence shown here is derived from an EMBL/GenBank/DDBJ whole genome shotgun (WGS) entry which is preliminary data.</text>
</comment>
<dbReference type="PATRIC" id="fig|1703774.3.peg.58"/>
<feature type="domain" description="Phosphate acetyl/butaryl transferase" evidence="4">
    <location>
        <begin position="125"/>
        <end position="299"/>
    </location>
</feature>
<reference evidence="5 6" key="1">
    <citation type="journal article" date="2015" name="Microbiome">
        <title>Genomic resolution of linkages in carbon, nitrogen, and sulfur cycling among widespread estuary sediment bacteria.</title>
        <authorList>
            <person name="Baker B.J."/>
            <person name="Lazar C.S."/>
            <person name="Teske A.P."/>
            <person name="Dick G.J."/>
        </authorList>
    </citation>
    <scope>NUCLEOTIDE SEQUENCE [LARGE SCALE GENOMIC DNA]</scope>
    <source>
        <strain evidence="5">SM23_40</strain>
    </source>
</reference>
<gene>
    <name evidence="5" type="ORF">AMJ82_01675</name>
</gene>
<dbReference type="Pfam" id="PF01515">
    <property type="entry name" value="PTA_PTB"/>
    <property type="match status" value="1"/>
</dbReference>
<dbReference type="Gene3D" id="3.40.718.10">
    <property type="entry name" value="Isopropylmalate Dehydrogenase"/>
    <property type="match status" value="1"/>
</dbReference>
<evidence type="ECO:0000256" key="2">
    <source>
        <dbReference type="ARBA" id="ARBA00022679"/>
    </source>
</evidence>
<evidence type="ECO:0000256" key="3">
    <source>
        <dbReference type="ARBA" id="ARBA00023315"/>
    </source>
</evidence>
<dbReference type="GO" id="GO:0016746">
    <property type="term" value="F:acyltransferase activity"/>
    <property type="evidence" value="ECO:0007669"/>
    <property type="project" value="UniProtKB-KW"/>
</dbReference>
<dbReference type="PIRSF" id="PIRSF000428">
    <property type="entry name" value="P_Ac_trans"/>
    <property type="match status" value="1"/>
</dbReference>
<dbReference type="InterPro" id="IPR012147">
    <property type="entry name" value="P_Ac_Bu_trans"/>
</dbReference>
<dbReference type="EMBL" id="LJUI01000007">
    <property type="protein sequence ID" value="KPK71180.1"/>
    <property type="molecule type" value="Genomic_DNA"/>
</dbReference>
<dbReference type="PANTHER" id="PTHR43356">
    <property type="entry name" value="PHOSPHATE ACETYLTRANSFERASE"/>
    <property type="match status" value="1"/>
</dbReference>
<evidence type="ECO:0000256" key="1">
    <source>
        <dbReference type="ARBA" id="ARBA00005656"/>
    </source>
</evidence>
<evidence type="ECO:0000259" key="4">
    <source>
        <dbReference type="Pfam" id="PF01515"/>
    </source>
</evidence>
<proteinExistence type="inferred from homology"/>
<comment type="similarity">
    <text evidence="1">Belongs to the phosphate acetyltransferase and butyryltransferase family.</text>
</comment>
<evidence type="ECO:0000313" key="6">
    <source>
        <dbReference type="Proteomes" id="UP000051717"/>
    </source>
</evidence>
<keyword evidence="3" id="KW-0012">Acyltransferase</keyword>
<accession>A0A0S8GH94</accession>
<evidence type="ECO:0000313" key="5">
    <source>
        <dbReference type="EMBL" id="KPK71180.1"/>
    </source>
</evidence>
<dbReference type="PANTHER" id="PTHR43356:SF2">
    <property type="entry name" value="PHOSPHATE ACETYLTRANSFERASE"/>
    <property type="match status" value="1"/>
</dbReference>